<feature type="transmembrane region" description="Helical" evidence="1">
    <location>
        <begin position="7"/>
        <end position="27"/>
    </location>
</feature>
<accession>A0A1F5ZTK3</accession>
<evidence type="ECO:0000313" key="3">
    <source>
        <dbReference type="Proteomes" id="UP000176923"/>
    </source>
</evidence>
<reference evidence="2 3" key="1">
    <citation type="journal article" date="2016" name="Nat. Commun.">
        <title>Thousands of microbial genomes shed light on interconnected biogeochemical processes in an aquifer system.</title>
        <authorList>
            <person name="Anantharaman K."/>
            <person name="Brown C.T."/>
            <person name="Hug L.A."/>
            <person name="Sharon I."/>
            <person name="Castelle C.J."/>
            <person name="Probst A.J."/>
            <person name="Thomas B.C."/>
            <person name="Singh A."/>
            <person name="Wilkins M.J."/>
            <person name="Karaoz U."/>
            <person name="Brodie E.L."/>
            <person name="Williams K.H."/>
            <person name="Hubbard S.S."/>
            <person name="Banfield J.F."/>
        </authorList>
    </citation>
    <scope>NUCLEOTIDE SEQUENCE [LARGE SCALE GENOMIC DNA]</scope>
</reference>
<keyword evidence="1" id="KW-0472">Membrane</keyword>
<keyword evidence="1" id="KW-1133">Transmembrane helix</keyword>
<name>A0A1F5ZTK3_9BACT</name>
<keyword evidence="1" id="KW-0812">Transmembrane</keyword>
<dbReference type="EMBL" id="MFJL01000019">
    <property type="protein sequence ID" value="OGG15664.1"/>
    <property type="molecule type" value="Genomic_DNA"/>
</dbReference>
<dbReference type="Proteomes" id="UP000176923">
    <property type="component" value="Unassembled WGS sequence"/>
</dbReference>
<sequence>MKLSRIFLFIFVLPVTLFLDFILYAILQTCPGCSTFSGFLKTEGALSFPFVIELTEWIHRVIKNSLIGKKL</sequence>
<comment type="caution">
    <text evidence="2">The sequence shown here is derived from an EMBL/GenBank/DDBJ whole genome shotgun (WGS) entry which is preliminary data.</text>
</comment>
<dbReference type="AlphaFoldDB" id="A0A1F5ZTK3"/>
<organism evidence="2 3">
    <name type="scientific">Candidatus Gottesmanbacteria bacterium RIFCSPHIGHO2_02_FULL_39_11</name>
    <dbReference type="NCBI Taxonomy" id="1798382"/>
    <lineage>
        <taxon>Bacteria</taxon>
        <taxon>Candidatus Gottesmaniibacteriota</taxon>
    </lineage>
</organism>
<dbReference type="STRING" id="1798382.A3D77_01395"/>
<evidence type="ECO:0000256" key="1">
    <source>
        <dbReference type="SAM" id="Phobius"/>
    </source>
</evidence>
<protein>
    <submittedName>
        <fullName evidence="2">Uncharacterized protein</fullName>
    </submittedName>
</protein>
<evidence type="ECO:0000313" key="2">
    <source>
        <dbReference type="EMBL" id="OGG15664.1"/>
    </source>
</evidence>
<proteinExistence type="predicted"/>
<gene>
    <name evidence="2" type="ORF">A3D77_01395</name>
</gene>